<feature type="transmembrane region" description="Helical" evidence="1">
    <location>
        <begin position="82"/>
        <end position="100"/>
    </location>
</feature>
<keyword evidence="1" id="KW-0812">Transmembrane</keyword>
<protein>
    <submittedName>
        <fullName evidence="2">Uncharacterized protein</fullName>
    </submittedName>
</protein>
<comment type="caution">
    <text evidence="2">The sequence shown here is derived from an EMBL/GenBank/DDBJ whole genome shotgun (WGS) entry which is preliminary data.</text>
</comment>
<evidence type="ECO:0000313" key="3">
    <source>
        <dbReference type="Proteomes" id="UP000499080"/>
    </source>
</evidence>
<gene>
    <name evidence="2" type="ORF">AVEN_77919_1</name>
</gene>
<sequence>MPIKMTKRSISSLMTTTDGCVGAKARAEFTIKQSAYSSAFLHATFNEENLFTRMEMSRSLFFGLAFFLGNSSYHRFIKHCFSGLFCTFSASYCFIFRIPIENDKSS</sequence>
<dbReference type="EMBL" id="BGPR01000435">
    <property type="protein sequence ID" value="GBM19998.1"/>
    <property type="molecule type" value="Genomic_DNA"/>
</dbReference>
<evidence type="ECO:0000256" key="1">
    <source>
        <dbReference type="SAM" id="Phobius"/>
    </source>
</evidence>
<dbReference type="AlphaFoldDB" id="A0A4Y2DW08"/>
<keyword evidence="3" id="KW-1185">Reference proteome</keyword>
<keyword evidence="1" id="KW-0472">Membrane</keyword>
<evidence type="ECO:0000313" key="2">
    <source>
        <dbReference type="EMBL" id="GBM19998.1"/>
    </source>
</evidence>
<organism evidence="2 3">
    <name type="scientific">Araneus ventricosus</name>
    <name type="common">Orbweaver spider</name>
    <name type="synonym">Epeira ventricosa</name>
    <dbReference type="NCBI Taxonomy" id="182803"/>
    <lineage>
        <taxon>Eukaryota</taxon>
        <taxon>Metazoa</taxon>
        <taxon>Ecdysozoa</taxon>
        <taxon>Arthropoda</taxon>
        <taxon>Chelicerata</taxon>
        <taxon>Arachnida</taxon>
        <taxon>Araneae</taxon>
        <taxon>Araneomorphae</taxon>
        <taxon>Entelegynae</taxon>
        <taxon>Araneoidea</taxon>
        <taxon>Araneidae</taxon>
        <taxon>Araneus</taxon>
    </lineage>
</organism>
<reference evidence="2 3" key="1">
    <citation type="journal article" date="2019" name="Sci. Rep.">
        <title>Orb-weaving spider Araneus ventricosus genome elucidates the spidroin gene catalogue.</title>
        <authorList>
            <person name="Kono N."/>
            <person name="Nakamura H."/>
            <person name="Ohtoshi R."/>
            <person name="Moran D.A.P."/>
            <person name="Shinohara A."/>
            <person name="Yoshida Y."/>
            <person name="Fujiwara M."/>
            <person name="Mori M."/>
            <person name="Tomita M."/>
            <person name="Arakawa K."/>
        </authorList>
    </citation>
    <scope>NUCLEOTIDE SEQUENCE [LARGE SCALE GENOMIC DNA]</scope>
</reference>
<accession>A0A4Y2DW08</accession>
<proteinExistence type="predicted"/>
<name>A0A4Y2DW08_ARAVE</name>
<keyword evidence="1" id="KW-1133">Transmembrane helix</keyword>
<dbReference type="Proteomes" id="UP000499080">
    <property type="component" value="Unassembled WGS sequence"/>
</dbReference>